<dbReference type="OrthoDB" id="10421195at2759"/>
<sequence length="54" mass="5937">MWPWLGEECGDGGGFQFVCKPSLVFGLMNQERECHSHTAQHSTAELALLTAEGE</sequence>
<organism evidence="1 2">
    <name type="scientific">Trichinella papuae</name>
    <dbReference type="NCBI Taxonomy" id="268474"/>
    <lineage>
        <taxon>Eukaryota</taxon>
        <taxon>Metazoa</taxon>
        <taxon>Ecdysozoa</taxon>
        <taxon>Nematoda</taxon>
        <taxon>Enoplea</taxon>
        <taxon>Dorylaimia</taxon>
        <taxon>Trichinellida</taxon>
        <taxon>Trichinellidae</taxon>
        <taxon>Trichinella</taxon>
    </lineage>
</organism>
<accession>A0A0V1N4Y5</accession>
<dbReference type="EMBL" id="JYDO01000009">
    <property type="protein sequence ID" value="KRZ78959.1"/>
    <property type="molecule type" value="Genomic_DNA"/>
</dbReference>
<dbReference type="Proteomes" id="UP000054843">
    <property type="component" value="Unassembled WGS sequence"/>
</dbReference>
<proteinExistence type="predicted"/>
<evidence type="ECO:0000313" key="2">
    <source>
        <dbReference type="Proteomes" id="UP000054843"/>
    </source>
</evidence>
<dbReference type="AlphaFoldDB" id="A0A0V1N4Y5"/>
<comment type="caution">
    <text evidence="1">The sequence shown here is derived from an EMBL/GenBank/DDBJ whole genome shotgun (WGS) entry which is preliminary data.</text>
</comment>
<keyword evidence="2" id="KW-1185">Reference proteome</keyword>
<protein>
    <submittedName>
        <fullName evidence="1">Uncharacterized protein</fullName>
    </submittedName>
</protein>
<reference evidence="1 2" key="1">
    <citation type="submission" date="2015-01" db="EMBL/GenBank/DDBJ databases">
        <title>Evolution of Trichinella species and genotypes.</title>
        <authorList>
            <person name="Korhonen P.K."/>
            <person name="Edoardo P."/>
            <person name="Giuseppe L.R."/>
            <person name="Gasser R.B."/>
        </authorList>
    </citation>
    <scope>NUCLEOTIDE SEQUENCE [LARGE SCALE GENOMIC DNA]</scope>
    <source>
        <strain evidence="1">ISS1980</strain>
    </source>
</reference>
<gene>
    <name evidence="1" type="ORF">T10_12533</name>
</gene>
<name>A0A0V1N4Y5_9BILA</name>
<evidence type="ECO:0000313" key="1">
    <source>
        <dbReference type="EMBL" id="KRZ78959.1"/>
    </source>
</evidence>